<keyword evidence="2" id="KW-1185">Reference proteome</keyword>
<protein>
    <submittedName>
        <fullName evidence="1">Uncharacterized protein</fullName>
    </submittedName>
</protein>
<evidence type="ECO:0000313" key="2">
    <source>
        <dbReference type="Proteomes" id="UP000235145"/>
    </source>
</evidence>
<evidence type="ECO:0000313" key="1">
    <source>
        <dbReference type="EMBL" id="KAJ0196651.1"/>
    </source>
</evidence>
<proteinExistence type="predicted"/>
<comment type="caution">
    <text evidence="1">The sequence shown here is derived from an EMBL/GenBank/DDBJ whole genome shotgun (WGS) entry which is preliminary data.</text>
</comment>
<name>A0A9R1UZE6_LACSA</name>
<accession>A0A9R1UZE6</accession>
<gene>
    <name evidence="1" type="ORF">LSAT_V11C700351660</name>
</gene>
<sequence>MNKNEDVIGVLGEVHNVPHVFEEKMTLDVLIEGESSGLCFSEVLQSESRCFEDEPHCKNSEVGNVKKNESLQKPILHDVQIYQTPKVCVPKVSNVQIRKDEEVVQIRNSFLKPRNQKRKQKKNNKKKSKMKKVWMPKMNMLEVGEKRKENLVLFSEDD</sequence>
<dbReference type="EMBL" id="NBSK02000007">
    <property type="protein sequence ID" value="KAJ0196651.1"/>
    <property type="molecule type" value="Genomic_DNA"/>
</dbReference>
<dbReference type="AlphaFoldDB" id="A0A9R1UZE6"/>
<reference evidence="1 2" key="1">
    <citation type="journal article" date="2017" name="Nat. Commun.">
        <title>Genome assembly with in vitro proximity ligation data and whole-genome triplication in lettuce.</title>
        <authorList>
            <person name="Reyes-Chin-Wo S."/>
            <person name="Wang Z."/>
            <person name="Yang X."/>
            <person name="Kozik A."/>
            <person name="Arikit S."/>
            <person name="Song C."/>
            <person name="Xia L."/>
            <person name="Froenicke L."/>
            <person name="Lavelle D.O."/>
            <person name="Truco M.J."/>
            <person name="Xia R."/>
            <person name="Zhu S."/>
            <person name="Xu C."/>
            <person name="Xu H."/>
            <person name="Xu X."/>
            <person name="Cox K."/>
            <person name="Korf I."/>
            <person name="Meyers B.C."/>
            <person name="Michelmore R.W."/>
        </authorList>
    </citation>
    <scope>NUCLEOTIDE SEQUENCE [LARGE SCALE GENOMIC DNA]</scope>
    <source>
        <strain evidence="2">cv. Salinas</strain>
        <tissue evidence="1">Seedlings</tissue>
    </source>
</reference>
<organism evidence="1 2">
    <name type="scientific">Lactuca sativa</name>
    <name type="common">Garden lettuce</name>
    <dbReference type="NCBI Taxonomy" id="4236"/>
    <lineage>
        <taxon>Eukaryota</taxon>
        <taxon>Viridiplantae</taxon>
        <taxon>Streptophyta</taxon>
        <taxon>Embryophyta</taxon>
        <taxon>Tracheophyta</taxon>
        <taxon>Spermatophyta</taxon>
        <taxon>Magnoliopsida</taxon>
        <taxon>eudicotyledons</taxon>
        <taxon>Gunneridae</taxon>
        <taxon>Pentapetalae</taxon>
        <taxon>asterids</taxon>
        <taxon>campanulids</taxon>
        <taxon>Asterales</taxon>
        <taxon>Asteraceae</taxon>
        <taxon>Cichorioideae</taxon>
        <taxon>Cichorieae</taxon>
        <taxon>Lactucinae</taxon>
        <taxon>Lactuca</taxon>
    </lineage>
</organism>
<dbReference type="Proteomes" id="UP000235145">
    <property type="component" value="Unassembled WGS sequence"/>
</dbReference>